<keyword evidence="1" id="KW-0812">Transmembrane</keyword>
<name>A0A1F5GAV4_9BACT</name>
<evidence type="ECO:0000256" key="1">
    <source>
        <dbReference type="SAM" id="Phobius"/>
    </source>
</evidence>
<evidence type="ECO:0008006" key="4">
    <source>
        <dbReference type="Google" id="ProtNLM"/>
    </source>
</evidence>
<comment type="caution">
    <text evidence="2">The sequence shown here is derived from an EMBL/GenBank/DDBJ whole genome shotgun (WGS) entry which is preliminary data.</text>
</comment>
<dbReference type="STRING" id="1797714.A3D04_01485"/>
<reference evidence="2 3" key="1">
    <citation type="journal article" date="2016" name="Nat. Commun.">
        <title>Thousands of microbial genomes shed light on interconnected biogeochemical processes in an aquifer system.</title>
        <authorList>
            <person name="Anantharaman K."/>
            <person name="Brown C.T."/>
            <person name="Hug L.A."/>
            <person name="Sharon I."/>
            <person name="Castelle C.J."/>
            <person name="Probst A.J."/>
            <person name="Thomas B.C."/>
            <person name="Singh A."/>
            <person name="Wilkins M.J."/>
            <person name="Karaoz U."/>
            <person name="Brodie E.L."/>
            <person name="Williams K.H."/>
            <person name="Hubbard S.S."/>
            <person name="Banfield J.F."/>
        </authorList>
    </citation>
    <scope>NUCLEOTIDE SEQUENCE [LARGE SCALE GENOMIC DNA]</scope>
</reference>
<dbReference type="Pfam" id="PF13196">
    <property type="entry name" value="DUF4012"/>
    <property type="match status" value="1"/>
</dbReference>
<dbReference type="InterPro" id="IPR025101">
    <property type="entry name" value="DUF4012"/>
</dbReference>
<sequence>MIHTAQSTFEKVLVTEAGSLLGFKIADFYLKQGKQVFGVGRISPPDQILKNPNFTLLDIDISQPFPAHIQKLDLIVHLLHESTDTLKKFTPNTYLTTATNNIISKSKEGTKVILIAPLETNNNFWGKLSQDEQVRGNLELYLVGDVYGPNEPFIDAAKNHPHTFRHHMRHFYYHNGLTSLIAQAVVADRVVLEDEGLHNVYPTYIDDVLEAIEHFQNNNSKNVRIIVSQSPQTALSCAYDIQKIARVSLDKELKLFFSGLERHIEREPHPLIHLDSLGFKPEVKLEDGLKKTLEFYKEIGKSHLTPQNQPPHFSSHTSRIEDIQKRYQQHIQTPPQSKFRKITSKIPLNRSHFKTKKIILAALILFFLIGVKTSLDIYLAASSLKAARESFTIGDLNRAEEKSKASGKSFKAAANKLKIITFPFSPIFPTQVTAINDSLSSAYLGTKALNLFSQGARALSIDLASVTSSEKEKTSLDTETAGANFQEAYLTSTQALKLAQTAKQGNLFLNSLQDMEIQFRDLTNYSSAAAQFAGFLPDFIGKTDKKTYLVLVQDNSELRPGGGLIISFSEIVFNSAKLASFTFQDIYTIESNLEEKIEPPKELSGKLGIEQLYLRDSNWSTDFTANAATARDFYQKETGKSVDGVIAIDTSLLKSLLGIIGPLNISGQDVSGDNIAETLTAQTDNVFLANLSTEIFNRVVSSISNSQDTEEIPFLDLFNAFRQALYSKHILASFDDKNLSSLVKTKAWNNSLPPVIFDPADDSKGARDFLALSEANLGANKVNRFIERNIDYEMTVGKNGSLTANLKITYKNNSQRNSYTNFLRVYAPFASSLTSYSNGENEDLDEVEVTQASNLQVFSTFVEAAPNESKVVEFTYKIPKTIKLEKSPSYNLYVSKQPGTLKDPFTFTFNLPENIQIESVGSDTSHKNHQNYSEETNLEVDRQFEISLLKK</sequence>
<dbReference type="Gene3D" id="3.40.50.720">
    <property type="entry name" value="NAD(P)-binding Rossmann-like Domain"/>
    <property type="match status" value="1"/>
</dbReference>
<feature type="transmembrane region" description="Helical" evidence="1">
    <location>
        <begin position="358"/>
        <end position="381"/>
    </location>
</feature>
<evidence type="ECO:0000313" key="2">
    <source>
        <dbReference type="EMBL" id="OGD89001.1"/>
    </source>
</evidence>
<keyword evidence="1" id="KW-1133">Transmembrane helix</keyword>
<organism evidence="2 3">
    <name type="scientific">Candidatus Curtissbacteria bacterium RIFCSPHIGHO2_02_FULL_40_16b</name>
    <dbReference type="NCBI Taxonomy" id="1797714"/>
    <lineage>
        <taxon>Bacteria</taxon>
        <taxon>Candidatus Curtissiibacteriota</taxon>
    </lineage>
</organism>
<dbReference type="AlphaFoldDB" id="A0A1F5GAV4"/>
<accession>A0A1F5GAV4</accession>
<proteinExistence type="predicted"/>
<dbReference type="InterPro" id="IPR036291">
    <property type="entry name" value="NAD(P)-bd_dom_sf"/>
</dbReference>
<dbReference type="Proteomes" id="UP000177369">
    <property type="component" value="Unassembled WGS sequence"/>
</dbReference>
<dbReference type="SUPFAM" id="SSF51735">
    <property type="entry name" value="NAD(P)-binding Rossmann-fold domains"/>
    <property type="match status" value="1"/>
</dbReference>
<keyword evidence="1" id="KW-0472">Membrane</keyword>
<evidence type="ECO:0000313" key="3">
    <source>
        <dbReference type="Proteomes" id="UP000177369"/>
    </source>
</evidence>
<dbReference type="EMBL" id="MFBD01000015">
    <property type="protein sequence ID" value="OGD89001.1"/>
    <property type="molecule type" value="Genomic_DNA"/>
</dbReference>
<gene>
    <name evidence="2" type="ORF">A3D04_01485</name>
</gene>
<protein>
    <recommendedName>
        <fullName evidence="4">NAD-dependent epimerase/dehydratase domain-containing protein</fullName>
    </recommendedName>
</protein>